<comment type="caution">
    <text evidence="2">The sequence shown here is derived from an EMBL/GenBank/DDBJ whole genome shotgun (WGS) entry which is preliminary data.</text>
</comment>
<accession>A0AAV4M5B7</accession>
<evidence type="ECO:0000256" key="1">
    <source>
        <dbReference type="SAM" id="Phobius"/>
    </source>
</evidence>
<keyword evidence="1" id="KW-0812">Transmembrane</keyword>
<keyword evidence="1" id="KW-0472">Membrane</keyword>
<gene>
    <name evidence="2" type="ORF">CDAR_384421</name>
</gene>
<sequence>MVGIFTAASLKMTRAGWRRGSNEESPPPPIKQTPREYLIFGVTGLTLHYLLSGLHVAEFYRDINWMGLRYKLDGAPDKMRIFFFPCSLFKVWIGGSIIFMIAPSG</sequence>
<feature type="transmembrane region" description="Helical" evidence="1">
    <location>
        <begin position="81"/>
        <end position="102"/>
    </location>
</feature>
<evidence type="ECO:0000313" key="2">
    <source>
        <dbReference type="EMBL" id="GIX67266.1"/>
    </source>
</evidence>
<protein>
    <submittedName>
        <fullName evidence="2">Uncharacterized protein</fullName>
    </submittedName>
</protein>
<dbReference type="EMBL" id="BPLQ01000075">
    <property type="protein sequence ID" value="GIX67266.1"/>
    <property type="molecule type" value="Genomic_DNA"/>
</dbReference>
<dbReference type="AlphaFoldDB" id="A0AAV4M5B7"/>
<reference evidence="2 3" key="1">
    <citation type="submission" date="2021-06" db="EMBL/GenBank/DDBJ databases">
        <title>Caerostris darwini draft genome.</title>
        <authorList>
            <person name="Kono N."/>
            <person name="Arakawa K."/>
        </authorList>
    </citation>
    <scope>NUCLEOTIDE SEQUENCE [LARGE SCALE GENOMIC DNA]</scope>
</reference>
<evidence type="ECO:0000313" key="3">
    <source>
        <dbReference type="Proteomes" id="UP001054837"/>
    </source>
</evidence>
<organism evidence="2 3">
    <name type="scientific">Caerostris darwini</name>
    <dbReference type="NCBI Taxonomy" id="1538125"/>
    <lineage>
        <taxon>Eukaryota</taxon>
        <taxon>Metazoa</taxon>
        <taxon>Ecdysozoa</taxon>
        <taxon>Arthropoda</taxon>
        <taxon>Chelicerata</taxon>
        <taxon>Arachnida</taxon>
        <taxon>Araneae</taxon>
        <taxon>Araneomorphae</taxon>
        <taxon>Entelegynae</taxon>
        <taxon>Araneoidea</taxon>
        <taxon>Araneidae</taxon>
        <taxon>Caerostris</taxon>
    </lineage>
</organism>
<name>A0AAV4M5B7_9ARAC</name>
<keyword evidence="3" id="KW-1185">Reference proteome</keyword>
<keyword evidence="1" id="KW-1133">Transmembrane helix</keyword>
<proteinExistence type="predicted"/>
<dbReference type="Proteomes" id="UP001054837">
    <property type="component" value="Unassembled WGS sequence"/>
</dbReference>
<feature type="transmembrane region" description="Helical" evidence="1">
    <location>
        <begin position="39"/>
        <end position="60"/>
    </location>
</feature>